<dbReference type="Pfam" id="PF02882">
    <property type="entry name" value="THF_DHG_CYH_C"/>
    <property type="match status" value="1"/>
</dbReference>
<evidence type="ECO:0000256" key="8">
    <source>
        <dbReference type="ARBA" id="ARBA00023002"/>
    </source>
</evidence>
<evidence type="ECO:0000256" key="3">
    <source>
        <dbReference type="ARBA" id="ARBA00022563"/>
    </source>
</evidence>
<dbReference type="GO" id="GO:0006164">
    <property type="term" value="P:purine nucleotide biosynthetic process"/>
    <property type="evidence" value="ECO:0007669"/>
    <property type="project" value="UniProtKB-KW"/>
</dbReference>
<evidence type="ECO:0000256" key="7">
    <source>
        <dbReference type="ARBA" id="ARBA00022857"/>
    </source>
</evidence>
<dbReference type="HAMAP" id="MF_01576">
    <property type="entry name" value="THF_DHG_CYH"/>
    <property type="match status" value="1"/>
</dbReference>
<keyword evidence="8 12" id="KW-0560">Oxidoreductase</keyword>
<dbReference type="RefSeq" id="WP_136830461.1">
    <property type="nucleotide sequence ID" value="NZ_SWBM01000001.1"/>
</dbReference>
<comment type="similarity">
    <text evidence="12">Belongs to the tetrahydrofolate dehydrogenase/cyclohydrolase family.</text>
</comment>
<dbReference type="InterPro" id="IPR046346">
    <property type="entry name" value="Aminoacid_DH-like_N_sf"/>
</dbReference>
<keyword evidence="4 12" id="KW-0028">Amino-acid biosynthesis</keyword>
<name>A0A4U1DAQ6_9BACI</name>
<dbReference type="PANTHER" id="PTHR48099">
    <property type="entry name" value="C-1-TETRAHYDROFOLATE SYNTHASE, CYTOPLASMIC-RELATED"/>
    <property type="match status" value="1"/>
</dbReference>
<keyword evidence="7 12" id="KW-0521">NADP</keyword>
<dbReference type="FunFam" id="3.40.50.720:FF:000094">
    <property type="entry name" value="Bifunctional protein FolD"/>
    <property type="match status" value="1"/>
</dbReference>
<sequence>MDNKIILDGQKVSTHIREELKPRIEALKANGVTPSLVTILVGDDPSSATYVKMKGNACERLGIKSQKIHLPKETTTEELLHTIYELNNDTTVHGILLQHPVPSQIDERKAFEAIALEKDVDGVTSWGYGQTALGFGLYPSCTPAAILNIIDYYNIQLQGKHAVVVGRSPILGKPVSALLLNRNATVTTCHSYTNNLPELLRQADIVVAAVGKPEFIKGDWLKEGAVVLDAGYNPGNVGDVEYNSCYEKAAAITPVPGGVGPVTISMLLKHTVDAAERTLS</sequence>
<evidence type="ECO:0000256" key="12">
    <source>
        <dbReference type="HAMAP-Rule" id="MF_01576"/>
    </source>
</evidence>
<dbReference type="Gene3D" id="3.40.50.10860">
    <property type="entry name" value="Leucine Dehydrogenase, chain A, domain 1"/>
    <property type="match status" value="1"/>
</dbReference>
<evidence type="ECO:0000256" key="4">
    <source>
        <dbReference type="ARBA" id="ARBA00022605"/>
    </source>
</evidence>
<dbReference type="EC" id="1.5.1.5" evidence="12"/>
<keyword evidence="9 12" id="KW-0368">Histidine biosynthesis</keyword>
<keyword evidence="16" id="KW-1185">Reference proteome</keyword>
<comment type="caution">
    <text evidence="15">The sequence shown here is derived from an EMBL/GenBank/DDBJ whole genome shotgun (WGS) entry which is preliminary data.</text>
</comment>
<evidence type="ECO:0000313" key="16">
    <source>
        <dbReference type="Proteomes" id="UP000307756"/>
    </source>
</evidence>
<dbReference type="SUPFAM" id="SSF53223">
    <property type="entry name" value="Aminoacid dehydrogenase-like, N-terminal domain"/>
    <property type="match status" value="1"/>
</dbReference>
<evidence type="ECO:0000256" key="10">
    <source>
        <dbReference type="ARBA" id="ARBA00023167"/>
    </source>
</evidence>
<dbReference type="InterPro" id="IPR020630">
    <property type="entry name" value="THF_DH/CycHdrlase_cat_dom"/>
</dbReference>
<evidence type="ECO:0000259" key="13">
    <source>
        <dbReference type="Pfam" id="PF00763"/>
    </source>
</evidence>
<dbReference type="SUPFAM" id="SSF51735">
    <property type="entry name" value="NAD(P)-binding Rossmann-fold domains"/>
    <property type="match status" value="1"/>
</dbReference>
<evidence type="ECO:0000256" key="11">
    <source>
        <dbReference type="ARBA" id="ARBA00023268"/>
    </source>
</evidence>
<dbReference type="GO" id="GO:0035999">
    <property type="term" value="P:tetrahydrofolate interconversion"/>
    <property type="evidence" value="ECO:0007669"/>
    <property type="project" value="UniProtKB-UniRule"/>
</dbReference>
<accession>A0A4U1DAQ6</accession>
<proteinExistence type="inferred from homology"/>
<comment type="pathway">
    <text evidence="1 12">One-carbon metabolism; tetrahydrofolate interconversion.</text>
</comment>
<dbReference type="AlphaFoldDB" id="A0A4U1DAQ6"/>
<comment type="catalytic activity">
    <reaction evidence="12">
        <text>(6R)-5,10-methenyltetrahydrofolate + H2O = (6R)-10-formyltetrahydrofolate + H(+)</text>
        <dbReference type="Rhea" id="RHEA:23700"/>
        <dbReference type="ChEBI" id="CHEBI:15377"/>
        <dbReference type="ChEBI" id="CHEBI:15378"/>
        <dbReference type="ChEBI" id="CHEBI:57455"/>
        <dbReference type="ChEBI" id="CHEBI:195366"/>
        <dbReference type="EC" id="3.5.4.9"/>
    </reaction>
</comment>
<dbReference type="FunFam" id="3.40.50.10860:FF:000005">
    <property type="entry name" value="C-1-tetrahydrofolate synthase, cytoplasmic, putative"/>
    <property type="match status" value="1"/>
</dbReference>
<dbReference type="GO" id="GO:0009086">
    <property type="term" value="P:methionine biosynthetic process"/>
    <property type="evidence" value="ECO:0007669"/>
    <property type="project" value="UniProtKB-KW"/>
</dbReference>
<comment type="catalytic activity">
    <reaction evidence="12">
        <text>(6R)-5,10-methylene-5,6,7,8-tetrahydrofolate + NADP(+) = (6R)-5,10-methenyltetrahydrofolate + NADPH</text>
        <dbReference type="Rhea" id="RHEA:22812"/>
        <dbReference type="ChEBI" id="CHEBI:15636"/>
        <dbReference type="ChEBI" id="CHEBI:57455"/>
        <dbReference type="ChEBI" id="CHEBI:57783"/>
        <dbReference type="ChEBI" id="CHEBI:58349"/>
        <dbReference type="EC" id="1.5.1.5"/>
    </reaction>
</comment>
<dbReference type="CDD" id="cd01080">
    <property type="entry name" value="NAD_bind_m-THF_DH_Cyclohyd"/>
    <property type="match status" value="1"/>
</dbReference>
<evidence type="ECO:0000256" key="5">
    <source>
        <dbReference type="ARBA" id="ARBA00022755"/>
    </source>
</evidence>
<dbReference type="OrthoDB" id="9803580at2"/>
<dbReference type="UniPathway" id="UPA00193"/>
<evidence type="ECO:0000256" key="1">
    <source>
        <dbReference type="ARBA" id="ARBA00004777"/>
    </source>
</evidence>
<keyword evidence="10 12" id="KW-0486">Methionine biosynthesis</keyword>
<dbReference type="InterPro" id="IPR036291">
    <property type="entry name" value="NAD(P)-bd_dom_sf"/>
</dbReference>
<keyword evidence="6 12" id="KW-0378">Hydrolase</keyword>
<comment type="subunit">
    <text evidence="2 12">Homodimer.</text>
</comment>
<keyword evidence="3 12" id="KW-0554">One-carbon metabolism</keyword>
<keyword evidence="5 12" id="KW-0658">Purine biosynthesis</keyword>
<evidence type="ECO:0000259" key="14">
    <source>
        <dbReference type="Pfam" id="PF02882"/>
    </source>
</evidence>
<dbReference type="PANTHER" id="PTHR48099:SF5">
    <property type="entry name" value="C-1-TETRAHYDROFOLATE SYNTHASE, CYTOPLASMIC"/>
    <property type="match status" value="1"/>
</dbReference>
<dbReference type="EC" id="3.5.4.9" evidence="12"/>
<keyword evidence="11 12" id="KW-0511">Multifunctional enzyme</keyword>
<evidence type="ECO:0000256" key="6">
    <source>
        <dbReference type="ARBA" id="ARBA00022801"/>
    </source>
</evidence>
<feature type="binding site" evidence="12">
    <location>
        <begin position="166"/>
        <end position="168"/>
    </location>
    <ligand>
        <name>NADP(+)</name>
        <dbReference type="ChEBI" id="CHEBI:58349"/>
    </ligand>
</feature>
<protein>
    <recommendedName>
        <fullName evidence="12">Bifunctional protein FolD</fullName>
    </recommendedName>
    <domain>
        <recommendedName>
            <fullName evidence="12">Methylenetetrahydrofolate dehydrogenase</fullName>
            <ecNumber evidence="12">1.5.1.5</ecNumber>
        </recommendedName>
    </domain>
    <domain>
        <recommendedName>
            <fullName evidence="12">Methenyltetrahydrofolate cyclohydrolase</fullName>
            <ecNumber evidence="12">3.5.4.9</ecNumber>
        </recommendedName>
    </domain>
</protein>
<dbReference type="GO" id="GO:0004488">
    <property type="term" value="F:methylenetetrahydrofolate dehydrogenase (NADP+) activity"/>
    <property type="evidence" value="ECO:0007669"/>
    <property type="project" value="UniProtKB-UniRule"/>
</dbReference>
<reference evidence="15 16" key="1">
    <citation type="journal article" date="2011" name="J. Microbiol.">
        <title>Bacillus kyonggiensis sp. nov., isolated from soil of a lettuce field.</title>
        <authorList>
            <person name="Dong K."/>
            <person name="Lee S."/>
        </authorList>
    </citation>
    <scope>NUCLEOTIDE SEQUENCE [LARGE SCALE GENOMIC DNA]</scope>
    <source>
        <strain evidence="15 16">NB22</strain>
    </source>
</reference>
<comment type="function">
    <text evidence="12">Catalyzes the oxidation of 5,10-methylenetetrahydrofolate to 5,10-methenyltetrahydrofolate and then the hydrolysis of 5,10-methenyltetrahydrofolate to 10-formyltetrahydrofolate.</text>
</comment>
<evidence type="ECO:0000313" key="15">
    <source>
        <dbReference type="EMBL" id="TKC19554.1"/>
    </source>
</evidence>
<organism evidence="15 16">
    <name type="scientific">Robertmurraya kyonggiensis</name>
    <dbReference type="NCBI Taxonomy" id="1037680"/>
    <lineage>
        <taxon>Bacteria</taxon>
        <taxon>Bacillati</taxon>
        <taxon>Bacillota</taxon>
        <taxon>Bacilli</taxon>
        <taxon>Bacillales</taxon>
        <taxon>Bacillaceae</taxon>
        <taxon>Robertmurraya</taxon>
    </lineage>
</organism>
<dbReference type="GO" id="GO:0000105">
    <property type="term" value="P:L-histidine biosynthetic process"/>
    <property type="evidence" value="ECO:0007669"/>
    <property type="project" value="UniProtKB-KW"/>
</dbReference>
<gene>
    <name evidence="12" type="primary">folD</name>
    <name evidence="15" type="ORF">FA727_08435</name>
</gene>
<dbReference type="Proteomes" id="UP000307756">
    <property type="component" value="Unassembled WGS sequence"/>
</dbReference>
<dbReference type="Gene3D" id="3.40.50.720">
    <property type="entry name" value="NAD(P)-binding Rossmann-like Domain"/>
    <property type="match status" value="1"/>
</dbReference>
<feature type="domain" description="Tetrahydrofolate dehydrogenase/cyclohydrolase catalytic" evidence="13">
    <location>
        <begin position="7"/>
        <end position="121"/>
    </location>
</feature>
<dbReference type="Pfam" id="PF00763">
    <property type="entry name" value="THF_DHG_CYH"/>
    <property type="match status" value="1"/>
</dbReference>
<dbReference type="InterPro" id="IPR020631">
    <property type="entry name" value="THF_DH/CycHdrlase_NAD-bd_dom"/>
</dbReference>
<dbReference type="InterPro" id="IPR000672">
    <property type="entry name" value="THF_DH/CycHdrlase"/>
</dbReference>
<comment type="caution">
    <text evidence="12">Lacks conserved residue(s) required for the propagation of feature annotation.</text>
</comment>
<dbReference type="GO" id="GO:0005829">
    <property type="term" value="C:cytosol"/>
    <property type="evidence" value="ECO:0007669"/>
    <property type="project" value="TreeGrafter"/>
</dbReference>
<dbReference type="PRINTS" id="PR00085">
    <property type="entry name" value="THFDHDRGNASE"/>
</dbReference>
<dbReference type="GO" id="GO:0004477">
    <property type="term" value="F:methenyltetrahydrofolate cyclohydrolase activity"/>
    <property type="evidence" value="ECO:0007669"/>
    <property type="project" value="UniProtKB-UniRule"/>
</dbReference>
<dbReference type="EMBL" id="SWBM01000001">
    <property type="protein sequence ID" value="TKC19554.1"/>
    <property type="molecule type" value="Genomic_DNA"/>
</dbReference>
<evidence type="ECO:0000256" key="9">
    <source>
        <dbReference type="ARBA" id="ARBA00023102"/>
    </source>
</evidence>
<evidence type="ECO:0000256" key="2">
    <source>
        <dbReference type="ARBA" id="ARBA00011738"/>
    </source>
</evidence>
<feature type="domain" description="Tetrahydrofolate dehydrogenase/cyclohydrolase NAD(P)-binding" evidence="14">
    <location>
        <begin position="140"/>
        <end position="277"/>
    </location>
</feature>